<name>A0A812BF63_ACAPH</name>
<reference evidence="1" key="1">
    <citation type="submission" date="2021-01" db="EMBL/GenBank/DDBJ databases">
        <authorList>
            <person name="Li R."/>
            <person name="Bekaert M."/>
        </authorList>
    </citation>
    <scope>NUCLEOTIDE SEQUENCE</scope>
    <source>
        <strain evidence="1">Farmed</strain>
    </source>
</reference>
<organism evidence="1 2">
    <name type="scientific">Acanthosepion pharaonis</name>
    <name type="common">Pharaoh cuttlefish</name>
    <name type="synonym">Sepia pharaonis</name>
    <dbReference type="NCBI Taxonomy" id="158019"/>
    <lineage>
        <taxon>Eukaryota</taxon>
        <taxon>Metazoa</taxon>
        <taxon>Spiralia</taxon>
        <taxon>Lophotrochozoa</taxon>
        <taxon>Mollusca</taxon>
        <taxon>Cephalopoda</taxon>
        <taxon>Coleoidea</taxon>
        <taxon>Decapodiformes</taxon>
        <taxon>Sepiida</taxon>
        <taxon>Sepiina</taxon>
        <taxon>Sepiidae</taxon>
        <taxon>Acanthosepion</taxon>
    </lineage>
</organism>
<evidence type="ECO:0000313" key="1">
    <source>
        <dbReference type="EMBL" id="CAE1229497.1"/>
    </source>
</evidence>
<dbReference type="EMBL" id="CAHIKZ030000616">
    <property type="protein sequence ID" value="CAE1229497.1"/>
    <property type="molecule type" value="Genomic_DNA"/>
</dbReference>
<sequence>MSEDGLFYFEDNEQDLHVSTFSLCMSPAKSPTPSSYSTCSSDSFTSSAYSSCSSLSDYSSRSAICNNFRCWVTDPPKKNRDSQDEISEDDANTSLMEETPQLILSSHCEVKPKVYRSEFNVCITLHKLSICLYFSLFLNCQSANQHSCIHSACFILSIF</sequence>
<gene>
    <name evidence="1" type="ORF">SPHA_17310</name>
</gene>
<protein>
    <submittedName>
        <fullName evidence="1">Uncharacterized protein</fullName>
    </submittedName>
</protein>
<dbReference type="AlphaFoldDB" id="A0A812BF63"/>
<evidence type="ECO:0000313" key="2">
    <source>
        <dbReference type="Proteomes" id="UP000597762"/>
    </source>
</evidence>
<dbReference type="Proteomes" id="UP000597762">
    <property type="component" value="Unassembled WGS sequence"/>
</dbReference>
<proteinExistence type="predicted"/>
<keyword evidence="2" id="KW-1185">Reference proteome</keyword>
<comment type="caution">
    <text evidence="1">The sequence shown here is derived from an EMBL/GenBank/DDBJ whole genome shotgun (WGS) entry which is preliminary data.</text>
</comment>
<accession>A0A812BF63</accession>